<evidence type="ECO:0000313" key="2">
    <source>
        <dbReference type="EMBL" id="GAA3003042.1"/>
    </source>
</evidence>
<dbReference type="InterPro" id="IPR051049">
    <property type="entry name" value="Dienelactone_hydrolase-like"/>
</dbReference>
<dbReference type="InterPro" id="IPR002925">
    <property type="entry name" value="Dienelactn_hydro"/>
</dbReference>
<dbReference type="InterPro" id="IPR029058">
    <property type="entry name" value="AB_hydrolase_fold"/>
</dbReference>
<accession>A0ABP6KFP4</accession>
<dbReference type="Pfam" id="PF01738">
    <property type="entry name" value="DLH"/>
    <property type="match status" value="1"/>
</dbReference>
<gene>
    <name evidence="2" type="ORF">GCM10017559_25500</name>
</gene>
<feature type="domain" description="Dienelactone hydrolase" evidence="1">
    <location>
        <begin position="19"/>
        <end position="230"/>
    </location>
</feature>
<dbReference type="Gene3D" id="3.40.50.1820">
    <property type="entry name" value="alpha/beta hydrolase"/>
    <property type="match status" value="1"/>
</dbReference>
<dbReference type="EMBL" id="BAAAWD010000006">
    <property type="protein sequence ID" value="GAA3003042.1"/>
    <property type="molecule type" value="Genomic_DNA"/>
</dbReference>
<dbReference type="Proteomes" id="UP001499930">
    <property type="component" value="Unassembled WGS sequence"/>
</dbReference>
<dbReference type="PANTHER" id="PTHR46623">
    <property type="entry name" value="CARBOXYMETHYLENEBUTENOLIDASE-RELATED"/>
    <property type="match status" value="1"/>
</dbReference>
<name>A0ABP6KFP4_9ACTN</name>
<keyword evidence="2" id="KW-0378">Hydrolase</keyword>
<dbReference type="SUPFAM" id="SSF53474">
    <property type="entry name" value="alpha/beta-Hydrolases"/>
    <property type="match status" value="1"/>
</dbReference>
<keyword evidence="3" id="KW-1185">Reference proteome</keyword>
<reference evidence="3" key="1">
    <citation type="journal article" date="2019" name="Int. J. Syst. Evol. Microbiol.">
        <title>The Global Catalogue of Microorganisms (GCM) 10K type strain sequencing project: providing services to taxonomists for standard genome sequencing and annotation.</title>
        <authorList>
            <consortium name="The Broad Institute Genomics Platform"/>
            <consortium name="The Broad Institute Genome Sequencing Center for Infectious Disease"/>
            <person name="Wu L."/>
            <person name="Ma J."/>
        </authorList>
    </citation>
    <scope>NUCLEOTIDE SEQUENCE [LARGE SCALE GENOMIC DNA]</scope>
    <source>
        <strain evidence="3">JCM 3106</strain>
    </source>
</reference>
<proteinExistence type="predicted"/>
<evidence type="ECO:0000313" key="3">
    <source>
        <dbReference type="Proteomes" id="UP001499930"/>
    </source>
</evidence>
<organism evidence="2 3">
    <name type="scientific">Streptosporangium longisporum</name>
    <dbReference type="NCBI Taxonomy" id="46187"/>
    <lineage>
        <taxon>Bacteria</taxon>
        <taxon>Bacillati</taxon>
        <taxon>Actinomycetota</taxon>
        <taxon>Actinomycetes</taxon>
        <taxon>Streptosporangiales</taxon>
        <taxon>Streptosporangiaceae</taxon>
        <taxon>Streptosporangium</taxon>
    </lineage>
</organism>
<comment type="caution">
    <text evidence="2">The sequence shown here is derived from an EMBL/GenBank/DDBJ whole genome shotgun (WGS) entry which is preliminary data.</text>
</comment>
<evidence type="ECO:0000259" key="1">
    <source>
        <dbReference type="Pfam" id="PF01738"/>
    </source>
</evidence>
<protein>
    <submittedName>
        <fullName evidence="2">Dienelactone hydrolase family protein</fullName>
    </submittedName>
</protein>
<sequence length="247" mass="26281">MEARTETVTITDGSFDLHLWLPPSGRGPVVLLVQEIFGVGPYIRKVAEDLAALGYVVGAPDMFWRMRPNWVAEHDEAGTARSMEMGGAFDMPQGVADAAMALAHLRKLPEAAEGSAVVGFCLGGSIGYLLAATMEVGTVVSFYGSAVPEATGMMEKITGPLLLVFGGSDPFIPREQVAAVEEAAAGRPNVEMYVAEQAGHAFHNHEAPRFHDPVAAEAAWARTVAFLGRHLSPDSPWTSAPEPDARP</sequence>
<dbReference type="RefSeq" id="WP_344893047.1">
    <property type="nucleotide sequence ID" value="NZ_BAAAWD010000006.1"/>
</dbReference>
<dbReference type="GO" id="GO:0016787">
    <property type="term" value="F:hydrolase activity"/>
    <property type="evidence" value="ECO:0007669"/>
    <property type="project" value="UniProtKB-KW"/>
</dbReference>
<dbReference type="PANTHER" id="PTHR46623:SF6">
    <property type="entry name" value="ALPHA_BETA-HYDROLASES SUPERFAMILY PROTEIN"/>
    <property type="match status" value="1"/>
</dbReference>